<evidence type="ECO:0000313" key="1">
    <source>
        <dbReference type="EMBL" id="MBW0145727.1"/>
    </source>
</evidence>
<gene>
    <name evidence="1" type="ORF">KTQ36_10540</name>
</gene>
<name>A0ABS6V816_9SPHN</name>
<evidence type="ECO:0000313" key="2">
    <source>
        <dbReference type="Proteomes" id="UP000698028"/>
    </source>
</evidence>
<comment type="caution">
    <text evidence="1">The sequence shown here is derived from an EMBL/GenBank/DDBJ whole genome shotgun (WGS) entry which is preliminary data.</text>
</comment>
<keyword evidence="2" id="KW-1185">Reference proteome</keyword>
<sequence>MSGQFVGQQDTSATDPFYKVGNGRVNVCDLDAPSVPEFVEQLESDSSFDEKEGDAEYRVFLRQDDGRIRQVVVERDPARHGMATCRDVVQTDDGSLHNRRTMNCFYSRETCDEIFLKFKQLDEALTRTLNNR</sequence>
<organism evidence="1 2">
    <name type="scientific">Sphingomicrobium clamense</name>
    <dbReference type="NCBI Taxonomy" id="2851013"/>
    <lineage>
        <taxon>Bacteria</taxon>
        <taxon>Pseudomonadati</taxon>
        <taxon>Pseudomonadota</taxon>
        <taxon>Alphaproteobacteria</taxon>
        <taxon>Sphingomonadales</taxon>
        <taxon>Sphingomonadaceae</taxon>
        <taxon>Sphingomicrobium</taxon>
    </lineage>
</organism>
<proteinExistence type="predicted"/>
<dbReference type="EMBL" id="JAHVAH010000001">
    <property type="protein sequence ID" value="MBW0145727.1"/>
    <property type="molecule type" value="Genomic_DNA"/>
</dbReference>
<accession>A0ABS6V816</accession>
<dbReference type="RefSeq" id="WP_218633611.1">
    <property type="nucleotide sequence ID" value="NZ_JAHVAH010000001.1"/>
</dbReference>
<dbReference type="Proteomes" id="UP000698028">
    <property type="component" value="Unassembled WGS sequence"/>
</dbReference>
<protein>
    <submittedName>
        <fullName evidence="1">Uncharacterized protein</fullName>
    </submittedName>
</protein>
<reference evidence="1 2" key="1">
    <citation type="submission" date="2021-07" db="EMBL/GenBank/DDBJ databases">
        <title>The draft genome sequence of Sphingomicrobium sp. B8.</title>
        <authorList>
            <person name="Mu L."/>
        </authorList>
    </citation>
    <scope>NUCLEOTIDE SEQUENCE [LARGE SCALE GENOMIC DNA]</scope>
    <source>
        <strain evidence="1 2">B8</strain>
    </source>
</reference>